<protein>
    <submittedName>
        <fullName evidence="1">Uncharacterized protein</fullName>
    </submittedName>
</protein>
<sequence length="81" mass="9109">MLPNGHSSTIERPVITAKILLNKLYLKIVIALDKIVSFRFNKIFPCSMLLTEIFYTLPNPDPHLPVILVEDSLLPAASLLH</sequence>
<dbReference type="RefSeq" id="WP_182183399.1">
    <property type="nucleotide sequence ID" value="NZ_CP050530.1"/>
</dbReference>
<reference evidence="1 2" key="1">
    <citation type="journal article" date="2020" name="Mol. Biol. Evol.">
        <title>Life and death of selfish genes: comparative genomics reveals the dynamic evolution of cytoplasmic incompatibility.</title>
        <authorList>
            <person name="Martinez J."/>
            <person name="Klasson L."/>
            <person name="Welch J."/>
            <person name="Jiggins F.M."/>
        </authorList>
    </citation>
    <scope>NUCLEOTIDE SEQUENCE [LARGE SCALE GENOMIC DNA]</scope>
    <source>
        <strain evidence="1">WNik</strain>
    </source>
</reference>
<gene>
    <name evidence="1" type="ORF">HC356_00125</name>
</gene>
<name>A0A7G5CBL1_WOLPI</name>
<dbReference type="AlphaFoldDB" id="A0A7G5CBL1"/>
<evidence type="ECO:0000313" key="1">
    <source>
        <dbReference type="EMBL" id="QMV46595.1"/>
    </source>
</evidence>
<evidence type="ECO:0000313" key="2">
    <source>
        <dbReference type="Proteomes" id="UP000515596"/>
    </source>
</evidence>
<accession>A0A7G5CBL1</accession>
<organism evidence="1 2">
    <name type="scientific">Wolbachia pipientis</name>
    <dbReference type="NCBI Taxonomy" id="955"/>
    <lineage>
        <taxon>Bacteria</taxon>
        <taxon>Pseudomonadati</taxon>
        <taxon>Pseudomonadota</taxon>
        <taxon>Alphaproteobacteria</taxon>
        <taxon>Rickettsiales</taxon>
        <taxon>Anaplasmataceae</taxon>
        <taxon>Wolbachieae</taxon>
        <taxon>Wolbachia</taxon>
    </lineage>
</organism>
<dbReference type="EMBL" id="CP050530">
    <property type="protein sequence ID" value="QMV46595.1"/>
    <property type="molecule type" value="Genomic_DNA"/>
</dbReference>
<dbReference type="Proteomes" id="UP000515596">
    <property type="component" value="Chromosome"/>
</dbReference>
<proteinExistence type="predicted"/>